<accession>A0A4D4MI31</accession>
<dbReference type="Proteomes" id="UP000299211">
    <property type="component" value="Unassembled WGS sequence"/>
</dbReference>
<protein>
    <submittedName>
        <fullName evidence="1">Uncharacterized protein</fullName>
    </submittedName>
</protein>
<evidence type="ECO:0000313" key="1">
    <source>
        <dbReference type="EMBL" id="GDY71374.1"/>
    </source>
</evidence>
<organism evidence="1 2">
    <name type="scientific">Streptomyces avermitilis</name>
    <dbReference type="NCBI Taxonomy" id="33903"/>
    <lineage>
        <taxon>Bacteria</taxon>
        <taxon>Bacillati</taxon>
        <taxon>Actinomycetota</taxon>
        <taxon>Actinomycetes</taxon>
        <taxon>Kitasatosporales</taxon>
        <taxon>Streptomycetaceae</taxon>
        <taxon>Streptomyces</taxon>
    </lineage>
</organism>
<dbReference type="AlphaFoldDB" id="A0A4D4MI31"/>
<reference evidence="1 2" key="1">
    <citation type="submission" date="2019-04" db="EMBL/GenBank/DDBJ databases">
        <title>Draft genome sequences of Streptomyces avermitilis ATCC 31267.</title>
        <authorList>
            <person name="Komaki H."/>
            <person name="Tamura T."/>
            <person name="Hosoyama A."/>
        </authorList>
    </citation>
    <scope>NUCLEOTIDE SEQUENCE [LARGE SCALE GENOMIC DNA]</scope>
    <source>
        <strain evidence="1 2">ATCC 31267</strain>
    </source>
</reference>
<name>A0A4D4MI31_STRAX</name>
<comment type="caution">
    <text evidence="1">The sequence shown here is derived from an EMBL/GenBank/DDBJ whole genome shotgun (WGS) entry which is preliminary data.</text>
</comment>
<sequence length="56" mass="6216">MVHVVEREEELVEDAELAPVAGLELAQRLFLVDESGEGAVDRAGREERAVRRQVDA</sequence>
<evidence type="ECO:0000313" key="2">
    <source>
        <dbReference type="Proteomes" id="UP000299211"/>
    </source>
</evidence>
<gene>
    <name evidence="1" type="ORF">SAV31267_008590</name>
</gene>
<dbReference type="EMBL" id="BJHY01000001">
    <property type="protein sequence ID" value="GDY71374.1"/>
    <property type="molecule type" value="Genomic_DNA"/>
</dbReference>
<proteinExistence type="predicted"/>